<dbReference type="InterPro" id="IPR036638">
    <property type="entry name" value="HLH_DNA-bd_sf"/>
</dbReference>
<evidence type="ECO:0000259" key="8">
    <source>
        <dbReference type="PROSITE" id="PS50888"/>
    </source>
</evidence>
<sequence length="323" mass="36635">MKSLDQNHLHHQTGLSAVRIPGLAQHGTGSTSRREETHTQVWEKHERVEAMKEKSKNAARTRREKENAEFYELAKMLPLPSAITSQLDKASIIRLSTSYLKMRAVFPDVKLEPPPASPASSPNGHHPRDWSSLFTRAVLTRKRPYLTFRVDINKPQEQRCFFFWGARKSHAVSRLLATGHAVDHYQLEQTDTSSYPQFPRKCVVKTRSEAHSLPALSLLQQKEAMVRATGVDEKMVIFRMYAMLSIRKRQWLAPLGDMIVGISVLADLSLTGIKCPHNDGLGARSQETVNPLKRSSLEHVHTPDCWTPTALFPTLFRRCLSRA</sequence>
<dbReference type="Pfam" id="PF23171">
    <property type="entry name" value="bHLH_HIF1A"/>
    <property type="match status" value="1"/>
</dbReference>
<dbReference type="FunFam" id="4.10.280.10:FF:000007">
    <property type="entry name" value="single-minded homolog 1 isoform X1"/>
    <property type="match status" value="1"/>
</dbReference>
<dbReference type="GO" id="GO:0000981">
    <property type="term" value="F:DNA-binding transcription factor activity, RNA polymerase II-specific"/>
    <property type="evidence" value="ECO:0007669"/>
    <property type="project" value="TreeGrafter"/>
</dbReference>
<dbReference type="PANTHER" id="PTHR23043:SF36">
    <property type="entry name" value="PROTEIN SINGLE-MINDED"/>
    <property type="match status" value="1"/>
</dbReference>
<dbReference type="GO" id="GO:0046983">
    <property type="term" value="F:protein dimerization activity"/>
    <property type="evidence" value="ECO:0007669"/>
    <property type="project" value="InterPro"/>
</dbReference>
<dbReference type="CDD" id="cd11434">
    <property type="entry name" value="bHLH-PAS_SIM"/>
    <property type="match status" value="1"/>
</dbReference>
<proteinExistence type="predicted"/>
<evidence type="ECO:0000256" key="3">
    <source>
        <dbReference type="ARBA" id="ARBA00023015"/>
    </source>
</evidence>
<keyword evidence="5" id="KW-0804">Transcription</keyword>
<dbReference type="Gene3D" id="4.10.280.10">
    <property type="entry name" value="Helix-loop-helix DNA-binding domain"/>
    <property type="match status" value="1"/>
</dbReference>
<dbReference type="EMBL" id="RQTK01000155">
    <property type="protein sequence ID" value="RUS85952.1"/>
    <property type="molecule type" value="Genomic_DNA"/>
</dbReference>
<comment type="subcellular location">
    <subcellularLocation>
        <location evidence="1">Nucleus</location>
    </subcellularLocation>
</comment>
<dbReference type="InterPro" id="IPR011598">
    <property type="entry name" value="bHLH_dom"/>
</dbReference>
<dbReference type="AlphaFoldDB" id="A0A433TWP3"/>
<dbReference type="OrthoDB" id="6021714at2759"/>
<dbReference type="SUPFAM" id="SSF47459">
    <property type="entry name" value="HLH, helix-loop-helix DNA-binding domain"/>
    <property type="match status" value="1"/>
</dbReference>
<dbReference type="Proteomes" id="UP000271974">
    <property type="component" value="Unassembled WGS sequence"/>
</dbReference>
<feature type="region of interest" description="Disordered" evidence="7">
    <location>
        <begin position="1"/>
        <end position="65"/>
    </location>
</feature>
<keyword evidence="3" id="KW-0805">Transcription regulation</keyword>
<name>A0A433TWP3_ELYCH</name>
<keyword evidence="10" id="KW-1185">Reference proteome</keyword>
<evidence type="ECO:0000256" key="4">
    <source>
        <dbReference type="ARBA" id="ARBA00023125"/>
    </source>
</evidence>
<dbReference type="GO" id="GO:0005634">
    <property type="term" value="C:nucleus"/>
    <property type="evidence" value="ECO:0007669"/>
    <property type="project" value="UniProtKB-SubCell"/>
</dbReference>
<evidence type="ECO:0000313" key="10">
    <source>
        <dbReference type="Proteomes" id="UP000271974"/>
    </source>
</evidence>
<keyword evidence="4" id="KW-0238">DNA-binding</keyword>
<organism evidence="9 10">
    <name type="scientific">Elysia chlorotica</name>
    <name type="common">Eastern emerald elysia</name>
    <name type="synonym">Sea slug</name>
    <dbReference type="NCBI Taxonomy" id="188477"/>
    <lineage>
        <taxon>Eukaryota</taxon>
        <taxon>Metazoa</taxon>
        <taxon>Spiralia</taxon>
        <taxon>Lophotrochozoa</taxon>
        <taxon>Mollusca</taxon>
        <taxon>Gastropoda</taxon>
        <taxon>Heterobranchia</taxon>
        <taxon>Euthyneura</taxon>
        <taxon>Panpulmonata</taxon>
        <taxon>Sacoglossa</taxon>
        <taxon>Placobranchoidea</taxon>
        <taxon>Plakobranchidae</taxon>
        <taxon>Elysia</taxon>
    </lineage>
</organism>
<dbReference type="SMART" id="SM00353">
    <property type="entry name" value="HLH"/>
    <property type="match status" value="1"/>
</dbReference>
<evidence type="ECO:0000256" key="7">
    <source>
        <dbReference type="SAM" id="MobiDB-lite"/>
    </source>
</evidence>
<keyword evidence="2" id="KW-0677">Repeat</keyword>
<feature type="compositionally biased region" description="Basic and acidic residues" evidence="7">
    <location>
        <begin position="32"/>
        <end position="65"/>
    </location>
</feature>
<dbReference type="GO" id="GO:0000977">
    <property type="term" value="F:RNA polymerase II transcription regulatory region sequence-specific DNA binding"/>
    <property type="evidence" value="ECO:0007669"/>
    <property type="project" value="TreeGrafter"/>
</dbReference>
<evidence type="ECO:0000256" key="1">
    <source>
        <dbReference type="ARBA" id="ARBA00004123"/>
    </source>
</evidence>
<feature type="domain" description="BHLH" evidence="8">
    <location>
        <begin position="50"/>
        <end position="103"/>
    </location>
</feature>
<comment type="caution">
    <text evidence="9">The sequence shown here is derived from an EMBL/GenBank/DDBJ whole genome shotgun (WGS) entry which is preliminary data.</text>
</comment>
<dbReference type="PROSITE" id="PS50888">
    <property type="entry name" value="BHLH"/>
    <property type="match status" value="1"/>
</dbReference>
<evidence type="ECO:0000313" key="9">
    <source>
        <dbReference type="EMBL" id="RUS85952.1"/>
    </source>
</evidence>
<dbReference type="PANTHER" id="PTHR23043">
    <property type="entry name" value="HYPOXIA-INDUCIBLE FACTOR 1 ALPHA"/>
    <property type="match status" value="1"/>
</dbReference>
<reference evidence="9 10" key="1">
    <citation type="submission" date="2019-01" db="EMBL/GenBank/DDBJ databases">
        <title>A draft genome assembly of the solar-powered sea slug Elysia chlorotica.</title>
        <authorList>
            <person name="Cai H."/>
            <person name="Li Q."/>
            <person name="Fang X."/>
            <person name="Li J."/>
            <person name="Curtis N.E."/>
            <person name="Altenburger A."/>
            <person name="Shibata T."/>
            <person name="Feng M."/>
            <person name="Maeda T."/>
            <person name="Schwartz J.A."/>
            <person name="Shigenobu S."/>
            <person name="Lundholm N."/>
            <person name="Nishiyama T."/>
            <person name="Yang H."/>
            <person name="Hasebe M."/>
            <person name="Li S."/>
            <person name="Pierce S.K."/>
            <person name="Wang J."/>
        </authorList>
    </citation>
    <scope>NUCLEOTIDE SEQUENCE [LARGE SCALE GENOMIC DNA]</scope>
    <source>
        <strain evidence="9">EC2010</strain>
        <tissue evidence="9">Whole organism of an adult</tissue>
    </source>
</reference>
<evidence type="ECO:0000256" key="2">
    <source>
        <dbReference type="ARBA" id="ARBA00022737"/>
    </source>
</evidence>
<gene>
    <name evidence="9" type="ORF">EGW08_006281</name>
</gene>
<accession>A0A433TWP3</accession>
<evidence type="ECO:0000256" key="6">
    <source>
        <dbReference type="ARBA" id="ARBA00023242"/>
    </source>
</evidence>
<protein>
    <recommendedName>
        <fullName evidence="8">BHLH domain-containing protein</fullName>
    </recommendedName>
</protein>
<evidence type="ECO:0000256" key="5">
    <source>
        <dbReference type="ARBA" id="ARBA00023163"/>
    </source>
</evidence>
<keyword evidence="6" id="KW-0539">Nucleus</keyword>
<dbReference type="STRING" id="188477.A0A433TWP3"/>